<evidence type="ECO:0000313" key="2">
    <source>
        <dbReference type="Proteomes" id="UP000325577"/>
    </source>
</evidence>
<dbReference type="PANTHER" id="PTHR33509">
    <property type="entry name" value="LATE EMBRYOGENIS ABUNDANT PROTEIN 2-RELATED"/>
    <property type="match status" value="1"/>
</dbReference>
<dbReference type="GO" id="GO:0006950">
    <property type="term" value="P:response to stress"/>
    <property type="evidence" value="ECO:0007669"/>
    <property type="project" value="TreeGrafter"/>
</dbReference>
<sequence length="77" mass="8557">MPFSSLLADEVARRTTRGAVSGSRTDMVGKREETAVIKEKSWAPDPVTGYYKPKDRAAEIDAAELREMVLNPKVKPH</sequence>
<evidence type="ECO:0000313" key="1">
    <source>
        <dbReference type="EMBL" id="KAA8548925.1"/>
    </source>
</evidence>
<reference evidence="1 2" key="1">
    <citation type="submission" date="2019-09" db="EMBL/GenBank/DDBJ databases">
        <title>A chromosome-level genome assembly of the Chinese tupelo Nyssa sinensis.</title>
        <authorList>
            <person name="Yang X."/>
            <person name="Kang M."/>
            <person name="Yang Y."/>
            <person name="Xiong H."/>
            <person name="Wang M."/>
            <person name="Zhang Z."/>
            <person name="Wang Z."/>
            <person name="Wu H."/>
            <person name="Ma T."/>
            <person name="Liu J."/>
            <person name="Xi Z."/>
        </authorList>
    </citation>
    <scope>NUCLEOTIDE SEQUENCE [LARGE SCALE GENOMIC DNA]</scope>
    <source>
        <strain evidence="1">J267</strain>
        <tissue evidence="1">Leaf</tissue>
    </source>
</reference>
<dbReference type="PANTHER" id="PTHR33509:SF5">
    <property type="entry name" value="PROTEIN SENESCENCE-ASSOCIATED GENE 21, MITOCHONDRIAL"/>
    <property type="match status" value="1"/>
</dbReference>
<accession>A0A5J5C0L2</accession>
<organism evidence="1 2">
    <name type="scientific">Nyssa sinensis</name>
    <dbReference type="NCBI Taxonomy" id="561372"/>
    <lineage>
        <taxon>Eukaryota</taxon>
        <taxon>Viridiplantae</taxon>
        <taxon>Streptophyta</taxon>
        <taxon>Embryophyta</taxon>
        <taxon>Tracheophyta</taxon>
        <taxon>Spermatophyta</taxon>
        <taxon>Magnoliopsida</taxon>
        <taxon>eudicotyledons</taxon>
        <taxon>Gunneridae</taxon>
        <taxon>Pentapetalae</taxon>
        <taxon>asterids</taxon>
        <taxon>Cornales</taxon>
        <taxon>Nyssaceae</taxon>
        <taxon>Nyssa</taxon>
    </lineage>
</organism>
<dbReference type="OrthoDB" id="1693956at2759"/>
<keyword evidence="2" id="KW-1185">Reference proteome</keyword>
<dbReference type="EMBL" id="CM018031">
    <property type="protein sequence ID" value="KAA8548925.1"/>
    <property type="molecule type" value="Genomic_DNA"/>
</dbReference>
<dbReference type="InterPro" id="IPR004926">
    <property type="entry name" value="LEA_3a"/>
</dbReference>
<name>A0A5J5C0L2_9ASTE</name>
<dbReference type="Proteomes" id="UP000325577">
    <property type="component" value="Linkage Group LG0"/>
</dbReference>
<dbReference type="GO" id="GO:0005739">
    <property type="term" value="C:mitochondrion"/>
    <property type="evidence" value="ECO:0007669"/>
    <property type="project" value="TreeGrafter"/>
</dbReference>
<proteinExistence type="predicted"/>
<protein>
    <submittedName>
        <fullName evidence="1">Uncharacterized protein</fullName>
    </submittedName>
</protein>
<dbReference type="AlphaFoldDB" id="A0A5J5C0L2"/>
<dbReference type="Pfam" id="PF03242">
    <property type="entry name" value="LEA_3a"/>
    <property type="match status" value="1"/>
</dbReference>
<gene>
    <name evidence="1" type="ORF">F0562_000609</name>
</gene>